<evidence type="ECO:0000313" key="1">
    <source>
        <dbReference type="EMBL" id="KAF2074171.1"/>
    </source>
</evidence>
<accession>A0A8J4Q575</accession>
<sequence length="154" mass="17348">MQIKTLQKICSISTSLGTQTCSPFQIYTNATHFGLKAQVFFTSNSSTHSEIRIQMTTTDSVSYTMPLVNPDGTPFTFKCENLPDINIFDSLLGATELIKRVDFYLTNSFRAYIKMNSQITKSLPPSSLVANKDYSVTFDSIDPQTILFTFQFYS</sequence>
<dbReference type="AlphaFoldDB" id="A0A8J4Q575"/>
<organism evidence="1 2">
    <name type="scientific">Polysphondylium violaceum</name>
    <dbReference type="NCBI Taxonomy" id="133409"/>
    <lineage>
        <taxon>Eukaryota</taxon>
        <taxon>Amoebozoa</taxon>
        <taxon>Evosea</taxon>
        <taxon>Eumycetozoa</taxon>
        <taxon>Dictyostelia</taxon>
        <taxon>Dictyosteliales</taxon>
        <taxon>Dictyosteliaceae</taxon>
        <taxon>Polysphondylium</taxon>
    </lineage>
</organism>
<reference evidence="1" key="1">
    <citation type="submission" date="2020-01" db="EMBL/GenBank/DDBJ databases">
        <title>Development of genomics and gene disruption for Polysphondylium violaceum indicates a role for the polyketide synthase stlB in stalk morphogenesis.</title>
        <authorList>
            <person name="Narita B."/>
            <person name="Kawabe Y."/>
            <person name="Kin K."/>
            <person name="Saito T."/>
            <person name="Gibbs R."/>
            <person name="Kuspa A."/>
            <person name="Muzny D."/>
            <person name="Queller D."/>
            <person name="Richards S."/>
            <person name="Strassman J."/>
            <person name="Sucgang R."/>
            <person name="Worley K."/>
            <person name="Schaap P."/>
        </authorList>
    </citation>
    <scope>NUCLEOTIDE SEQUENCE</scope>
    <source>
        <strain evidence="1">QSvi11</strain>
    </source>
</reference>
<dbReference type="EMBL" id="AJWJ01000161">
    <property type="protein sequence ID" value="KAF2074171.1"/>
    <property type="molecule type" value="Genomic_DNA"/>
</dbReference>
<dbReference type="Proteomes" id="UP000695562">
    <property type="component" value="Unassembled WGS sequence"/>
</dbReference>
<protein>
    <submittedName>
        <fullName evidence="1">Uncharacterized protein</fullName>
    </submittedName>
</protein>
<gene>
    <name evidence="1" type="ORF">CYY_004516</name>
</gene>
<evidence type="ECO:0000313" key="2">
    <source>
        <dbReference type="Proteomes" id="UP000695562"/>
    </source>
</evidence>
<name>A0A8J4Q575_9MYCE</name>
<comment type="caution">
    <text evidence="1">The sequence shown here is derived from an EMBL/GenBank/DDBJ whole genome shotgun (WGS) entry which is preliminary data.</text>
</comment>
<proteinExistence type="predicted"/>
<keyword evidence="2" id="KW-1185">Reference proteome</keyword>